<evidence type="ECO:0000256" key="1">
    <source>
        <dbReference type="ARBA" id="ARBA00006272"/>
    </source>
</evidence>
<feature type="binding site" evidence="8">
    <location>
        <position position="65"/>
    </location>
    <ligand>
        <name>Zn(2+)</name>
        <dbReference type="ChEBI" id="CHEBI:29105"/>
        <label>1</label>
    </ligand>
</feature>
<feature type="active site" description="Proton acceptor" evidence="7">
    <location>
        <position position="203"/>
    </location>
</feature>
<keyword evidence="2" id="KW-0031">Aminopeptidase</keyword>
<dbReference type="CDD" id="cd05656">
    <property type="entry name" value="M42_Frv"/>
    <property type="match status" value="1"/>
</dbReference>
<organism evidence="9 10">
    <name type="scientific">Feifania hominis</name>
    <dbReference type="NCBI Taxonomy" id="2763660"/>
    <lineage>
        <taxon>Bacteria</taxon>
        <taxon>Bacillati</taxon>
        <taxon>Bacillota</taxon>
        <taxon>Clostridia</taxon>
        <taxon>Eubacteriales</taxon>
        <taxon>Feifaniaceae</taxon>
        <taxon>Feifania</taxon>
    </lineage>
</organism>
<dbReference type="GO" id="GO:0046872">
    <property type="term" value="F:metal ion binding"/>
    <property type="evidence" value="ECO:0007669"/>
    <property type="project" value="UniProtKB-UniRule"/>
</dbReference>
<feature type="binding site" evidence="8">
    <location>
        <position position="314"/>
    </location>
    <ligand>
        <name>Zn(2+)</name>
        <dbReference type="ChEBI" id="CHEBI:29105"/>
        <label>2</label>
    </ligand>
</feature>
<evidence type="ECO:0000256" key="3">
    <source>
        <dbReference type="ARBA" id="ARBA00022670"/>
    </source>
</evidence>
<evidence type="ECO:0000256" key="7">
    <source>
        <dbReference type="PIRSR" id="PIRSR001123-1"/>
    </source>
</evidence>
<feature type="binding site" evidence="8">
    <location>
        <position position="175"/>
    </location>
    <ligand>
        <name>Zn(2+)</name>
        <dbReference type="ChEBI" id="CHEBI:29105"/>
        <label>1</label>
    </ligand>
</feature>
<dbReference type="Gene3D" id="2.40.30.40">
    <property type="entry name" value="Peptidase M42, domain 2"/>
    <property type="match status" value="1"/>
</dbReference>
<dbReference type="Pfam" id="PF05343">
    <property type="entry name" value="Peptidase_M42"/>
    <property type="match status" value="1"/>
</dbReference>
<evidence type="ECO:0000313" key="9">
    <source>
        <dbReference type="EMBL" id="MBC8535670.1"/>
    </source>
</evidence>
<accession>A0A926HU82</accession>
<dbReference type="Gene3D" id="3.40.630.10">
    <property type="entry name" value="Zn peptidases"/>
    <property type="match status" value="1"/>
</dbReference>
<dbReference type="SUPFAM" id="SSF53187">
    <property type="entry name" value="Zn-dependent exopeptidases"/>
    <property type="match status" value="1"/>
</dbReference>
<dbReference type="AlphaFoldDB" id="A0A926HU82"/>
<proteinExistence type="inferred from homology"/>
<comment type="similarity">
    <text evidence="1 6">Belongs to the peptidase M42 family.</text>
</comment>
<keyword evidence="3" id="KW-0645">Protease</keyword>
<dbReference type="EMBL" id="JACRSP010000001">
    <property type="protein sequence ID" value="MBC8535670.1"/>
    <property type="molecule type" value="Genomic_DNA"/>
</dbReference>
<evidence type="ECO:0000256" key="2">
    <source>
        <dbReference type="ARBA" id="ARBA00022438"/>
    </source>
</evidence>
<dbReference type="PIRSF" id="PIRSF001123">
    <property type="entry name" value="PepA_GA"/>
    <property type="match status" value="1"/>
</dbReference>
<dbReference type="RefSeq" id="WP_249299399.1">
    <property type="nucleotide sequence ID" value="NZ_JACRSP010000001.1"/>
</dbReference>
<dbReference type="GO" id="GO:0006508">
    <property type="term" value="P:proteolysis"/>
    <property type="evidence" value="ECO:0007669"/>
    <property type="project" value="UniProtKB-KW"/>
</dbReference>
<name>A0A926HU82_9FIRM</name>
<dbReference type="GO" id="GO:0004177">
    <property type="term" value="F:aminopeptidase activity"/>
    <property type="evidence" value="ECO:0007669"/>
    <property type="project" value="UniProtKB-UniRule"/>
</dbReference>
<comment type="cofactor">
    <cofactor evidence="8">
        <name>a divalent metal cation</name>
        <dbReference type="ChEBI" id="CHEBI:60240"/>
    </cofactor>
    <text evidence="8">Binds 2 divalent metal cations per subunit.</text>
</comment>
<keyword evidence="10" id="KW-1185">Reference proteome</keyword>
<dbReference type="PANTHER" id="PTHR32481">
    <property type="entry name" value="AMINOPEPTIDASE"/>
    <property type="match status" value="1"/>
</dbReference>
<dbReference type="InterPro" id="IPR051464">
    <property type="entry name" value="Peptidase_M42_aminopept"/>
</dbReference>
<evidence type="ECO:0000256" key="5">
    <source>
        <dbReference type="ARBA" id="ARBA00022801"/>
    </source>
</evidence>
<dbReference type="SUPFAM" id="SSF101821">
    <property type="entry name" value="Aminopeptidase/glucanase lid domain"/>
    <property type="match status" value="1"/>
</dbReference>
<reference evidence="9" key="1">
    <citation type="submission" date="2020-08" db="EMBL/GenBank/DDBJ databases">
        <title>Genome public.</title>
        <authorList>
            <person name="Liu C."/>
            <person name="Sun Q."/>
        </authorList>
    </citation>
    <scope>NUCLEOTIDE SEQUENCE</scope>
    <source>
        <strain evidence="9">BX7</strain>
    </source>
</reference>
<protein>
    <submittedName>
        <fullName evidence="9">M42 family metallopeptidase</fullName>
    </submittedName>
</protein>
<evidence type="ECO:0000256" key="6">
    <source>
        <dbReference type="PIRNR" id="PIRNR001123"/>
    </source>
</evidence>
<evidence type="ECO:0000256" key="4">
    <source>
        <dbReference type="ARBA" id="ARBA00022723"/>
    </source>
</evidence>
<feature type="binding site" evidence="8">
    <location>
        <position position="226"/>
    </location>
    <ligand>
        <name>Zn(2+)</name>
        <dbReference type="ChEBI" id="CHEBI:29105"/>
        <label>1</label>
    </ligand>
</feature>
<evidence type="ECO:0000256" key="8">
    <source>
        <dbReference type="PIRSR" id="PIRSR001123-2"/>
    </source>
</evidence>
<keyword evidence="4 8" id="KW-0479">Metal-binding</keyword>
<feature type="binding site" evidence="8">
    <location>
        <position position="175"/>
    </location>
    <ligand>
        <name>Zn(2+)</name>
        <dbReference type="ChEBI" id="CHEBI:29105"/>
        <label>2</label>
    </ligand>
</feature>
<dbReference type="Proteomes" id="UP000620366">
    <property type="component" value="Unassembled WGS sequence"/>
</dbReference>
<dbReference type="PANTHER" id="PTHR32481:SF5">
    <property type="entry name" value="ENDOGLUCANASE"/>
    <property type="match status" value="1"/>
</dbReference>
<keyword evidence="5" id="KW-0378">Hydrolase</keyword>
<comment type="caution">
    <text evidence="9">The sequence shown here is derived from an EMBL/GenBank/DDBJ whole genome shotgun (WGS) entry which is preliminary data.</text>
</comment>
<dbReference type="InterPro" id="IPR008007">
    <property type="entry name" value="Peptidase_M42"/>
</dbReference>
<evidence type="ECO:0000313" key="10">
    <source>
        <dbReference type="Proteomes" id="UP000620366"/>
    </source>
</evidence>
<dbReference type="InterPro" id="IPR023367">
    <property type="entry name" value="Peptidase_M42_dom2"/>
</dbReference>
<sequence length="346" mass="38058">MEWIVTLISELSQLGGVSGDESRVADYIEEKIRDFADDCRRDRLGNLIAFRKGTDSSKKLMLCAHMDEVGLLVSYITDEGLLRFQPVGGIDPRVITGRRVLVGEKQVPGVIGTKAIHIQTPEERKQAPGFDRLYIDIGATSREDAQKAVSLGDCAVFDSDFVTFGDGCIKAKALDNRVGCAVLMESMRMRPHYDTYYVFSVGEEVGLRGAYTSSYDIEPDFAVAIDSTTTADYAGVDERDQGLKLGGGCALFLMESTTYYFKDTLKKVRRIAQENGVRYQMKQIMVGGLDAGGIQRTASGVETASVATPCRYLHSPSCMMKISDILETEKLVAALCQSADLMKRRS</sequence>
<gene>
    <name evidence="9" type="ORF">H8695_03060</name>
</gene>
<feature type="binding site" evidence="8">
    <location>
        <position position="204"/>
    </location>
    <ligand>
        <name>Zn(2+)</name>
        <dbReference type="ChEBI" id="CHEBI:29105"/>
        <label>2</label>
    </ligand>
</feature>